<reference evidence="3 4" key="1">
    <citation type="submission" date="2016-09" db="EMBL/GenBank/DDBJ databases">
        <authorList>
            <person name="Laine KS P."/>
        </authorList>
    </citation>
    <scope>NUCLEOTIDE SEQUENCE [LARGE SCALE GENOMIC DNA]</scope>
    <source>
        <strain evidence="3">PFRJS-23</strain>
    </source>
</reference>
<dbReference type="AlphaFoldDB" id="A0A2C8BLB4"/>
<feature type="signal peptide" evidence="2">
    <location>
        <begin position="1"/>
        <end position="32"/>
    </location>
</feature>
<protein>
    <submittedName>
        <fullName evidence="3">Uncharacterized protein</fullName>
    </submittedName>
</protein>
<dbReference type="RefSeq" id="WP_138427934.1">
    <property type="nucleotide sequence ID" value="NZ_CCYS01000011.1"/>
</dbReference>
<keyword evidence="2" id="KW-0732">Signal</keyword>
<feature type="compositionally biased region" description="Polar residues" evidence="1">
    <location>
        <begin position="82"/>
        <end position="92"/>
    </location>
</feature>
<evidence type="ECO:0000313" key="4">
    <source>
        <dbReference type="Proteomes" id="UP000250080"/>
    </source>
</evidence>
<dbReference type="Proteomes" id="UP000250080">
    <property type="component" value="Chromosome I"/>
</dbReference>
<gene>
    <name evidence="3" type="ORF">PFR_JS23_2289</name>
</gene>
<sequence>MRKFRARFVWAGIAVAAVVAASAAWVAGSVGAGPAQSRPVAAGMTAEQLLTLEPAGDDPSDTGERSGGNRSEQVPAPRAGENTPSTPSEGQVSAQVRHYLDVDPGTALPPDATISPDPSSWRRIDDKTAVVRVDVLTPGSAATPYAAVLAEQGGEWRVMGTLNVDESPTPTPTVTPGQETEPSAPPSSPVEGAPASAAVPSPTP</sequence>
<evidence type="ECO:0000313" key="3">
    <source>
        <dbReference type="EMBL" id="SCQ82601.1"/>
    </source>
</evidence>
<feature type="chain" id="PRO_5038355933" evidence="2">
    <location>
        <begin position="33"/>
        <end position="204"/>
    </location>
</feature>
<feature type="compositionally biased region" description="Low complexity" evidence="1">
    <location>
        <begin position="189"/>
        <end position="204"/>
    </location>
</feature>
<dbReference type="EMBL" id="LT618793">
    <property type="protein sequence ID" value="SCQ82601.1"/>
    <property type="molecule type" value="Genomic_DNA"/>
</dbReference>
<evidence type="ECO:0000256" key="2">
    <source>
        <dbReference type="SAM" id="SignalP"/>
    </source>
</evidence>
<proteinExistence type="predicted"/>
<feature type="region of interest" description="Disordered" evidence="1">
    <location>
        <begin position="102"/>
        <end position="121"/>
    </location>
</feature>
<evidence type="ECO:0000256" key="1">
    <source>
        <dbReference type="SAM" id="MobiDB-lite"/>
    </source>
</evidence>
<accession>A0A2C8BLB4</accession>
<feature type="compositionally biased region" description="Polar residues" evidence="1">
    <location>
        <begin position="164"/>
        <end position="178"/>
    </location>
</feature>
<feature type="region of interest" description="Disordered" evidence="1">
    <location>
        <begin position="162"/>
        <end position="204"/>
    </location>
</feature>
<feature type="region of interest" description="Disordered" evidence="1">
    <location>
        <begin position="50"/>
        <end position="92"/>
    </location>
</feature>
<name>A0A2C8BLB4_9ACTN</name>
<organism evidence="3 4">
    <name type="scientific">Propionibacterium freudenreichii</name>
    <dbReference type="NCBI Taxonomy" id="1744"/>
    <lineage>
        <taxon>Bacteria</taxon>
        <taxon>Bacillati</taxon>
        <taxon>Actinomycetota</taxon>
        <taxon>Actinomycetes</taxon>
        <taxon>Propionibacteriales</taxon>
        <taxon>Propionibacteriaceae</taxon>
        <taxon>Propionibacterium</taxon>
    </lineage>
</organism>